<feature type="region of interest" description="Disordered" evidence="1">
    <location>
        <begin position="900"/>
        <end position="959"/>
    </location>
</feature>
<feature type="compositionally biased region" description="Low complexity" evidence="1">
    <location>
        <begin position="900"/>
        <end position="921"/>
    </location>
</feature>
<feature type="compositionally biased region" description="Low complexity" evidence="1">
    <location>
        <begin position="307"/>
        <end position="329"/>
    </location>
</feature>
<dbReference type="InterPro" id="IPR036465">
    <property type="entry name" value="vWFA_dom_sf"/>
</dbReference>
<organism evidence="2 3">
    <name type="scientific">Ascaris lumbricoides</name>
    <name type="common">Giant roundworm</name>
    <dbReference type="NCBI Taxonomy" id="6252"/>
    <lineage>
        <taxon>Eukaryota</taxon>
        <taxon>Metazoa</taxon>
        <taxon>Ecdysozoa</taxon>
        <taxon>Nematoda</taxon>
        <taxon>Chromadorea</taxon>
        <taxon>Rhabditida</taxon>
        <taxon>Spirurina</taxon>
        <taxon>Ascaridomorpha</taxon>
        <taxon>Ascaridoidea</taxon>
        <taxon>Ascarididae</taxon>
        <taxon>Ascaris</taxon>
    </lineage>
</organism>
<protein>
    <submittedName>
        <fullName evidence="3">VWFA domain-containing protein</fullName>
    </submittedName>
</protein>
<keyword evidence="2" id="KW-1185">Reference proteome</keyword>
<sequence>MREYADTEMEFGFYAIASKGHSRHSDYFTFSTALETLKEWSAISDEANPDLSGALASAQESTGGNTRDFSYVLFPPLSEDYSSIDIFDADMKASANEAKTFFEGITAGVIVTGNETINYFVDVVVDVHVINADGLNSSQIADDIASNIPVLPTAKSTAATSTLISNASVTTTNAGILSETSTTPTTVVSTTTAAEPAVSETTTSTSVHTTVLSTSISQEVSSAATSPKTTEAAVTTTHSAGNSTLLTSFSDLSTTEKTTVTVTSKLTTLVPSDNTTVPVTTTPFTTVTSTDLPINASTTSVTQYNASSSTTTATTTPPTTQQLTTTSASIVTTDGEGATTSLSSSEKPPTSSIGTESISSTKLLTTSETSPSTTAPLTTSVMATTTTLYYPECDIAANNIFTFVIFDITEIAQSSIETWQANITMNIARDQLQLSESGPTSMCINGVAWNATDNVIIDKTSEEVENRINVLSTSAHLYQYNNEFNVGKALLQYSESFGSDSPADSIAIIVIYAASDITDINDAINIATSIRQSGHHILIIASSETLMEQAASVTGDESNVEIIDNTTAPIISWLHNKVCMFLSQWAPKTSSTWTKTSASLLTTTVSRLPATSEQTTASSGISSSSFSTTSTEQIVTTLISESSAMTTTSLVATTAETTETTSTTASLSKCNISAHSVYASVIFDITELGLETINTWQREITMAIAKDQLDLQVDGRTRMSINGVAHNATNTSKFLWSLEDVEGHISNLLAAAPEYEYNNEFNVNKALQAYLEMFGGSTPQAIVPVVMIYANSAFTDTVEAKHTADRMRQLGHHVFIVAASSEIKDDVVGVADEESTVAIFTSNVHSIVAWFQEETCKIIWYRETTTSSTAEATSLTTTTAMPASSVQPITSTAASLTSAMDATTTTTQTTTAATTTATAATPSPPPTTTTIHSSTSTVTTTRPLSSTLATTTQRPSTTTTSYIHRPCDVSANKIYASIFLDITWLGEMAQWVRRLFRLFLFYAQAHLQIYILKAHW</sequence>
<feature type="compositionally biased region" description="Low complexity" evidence="1">
    <location>
        <begin position="928"/>
        <end position="959"/>
    </location>
</feature>
<reference evidence="3" key="1">
    <citation type="submission" date="2023-03" db="UniProtKB">
        <authorList>
            <consortium name="WormBaseParasite"/>
        </authorList>
    </citation>
    <scope>IDENTIFICATION</scope>
</reference>
<evidence type="ECO:0000313" key="3">
    <source>
        <dbReference type="WBParaSite" id="ALUE_0000737201-mRNA-1"/>
    </source>
</evidence>
<feature type="region of interest" description="Disordered" evidence="1">
    <location>
        <begin position="304"/>
        <end position="374"/>
    </location>
</feature>
<name>A0A9J2PBT0_ASCLU</name>
<evidence type="ECO:0000313" key="2">
    <source>
        <dbReference type="Proteomes" id="UP000036681"/>
    </source>
</evidence>
<feature type="compositionally biased region" description="Low complexity" evidence="1">
    <location>
        <begin position="339"/>
        <end position="374"/>
    </location>
</feature>
<feature type="region of interest" description="Disordered" evidence="1">
    <location>
        <begin position="181"/>
        <end position="208"/>
    </location>
</feature>
<evidence type="ECO:0000256" key="1">
    <source>
        <dbReference type="SAM" id="MobiDB-lite"/>
    </source>
</evidence>
<dbReference type="Proteomes" id="UP000036681">
    <property type="component" value="Unplaced"/>
</dbReference>
<proteinExistence type="predicted"/>
<dbReference type="SUPFAM" id="SSF53300">
    <property type="entry name" value="vWA-like"/>
    <property type="match status" value="1"/>
</dbReference>
<dbReference type="WBParaSite" id="ALUE_0000737201-mRNA-1">
    <property type="protein sequence ID" value="ALUE_0000737201-mRNA-1"/>
    <property type="gene ID" value="ALUE_0000737201"/>
</dbReference>
<dbReference type="AlphaFoldDB" id="A0A9J2PBT0"/>
<accession>A0A9J2PBT0</accession>